<dbReference type="EMBL" id="JAUCMV010000004">
    <property type="protein sequence ID" value="KAK0406916.1"/>
    <property type="molecule type" value="Genomic_DNA"/>
</dbReference>
<evidence type="ECO:0000313" key="11">
    <source>
        <dbReference type="Proteomes" id="UP001175271"/>
    </source>
</evidence>
<evidence type="ECO:0000256" key="4">
    <source>
        <dbReference type="ARBA" id="ARBA00023211"/>
    </source>
</evidence>
<gene>
    <name evidence="10" type="ORF">QR680_018888</name>
</gene>
<comment type="catalytic activity">
    <reaction evidence="6 7">
        <text>O-phospho-L-threonyl-[protein] + H2O = L-threonyl-[protein] + phosphate</text>
        <dbReference type="Rhea" id="RHEA:47004"/>
        <dbReference type="Rhea" id="RHEA-COMP:11060"/>
        <dbReference type="Rhea" id="RHEA-COMP:11605"/>
        <dbReference type="ChEBI" id="CHEBI:15377"/>
        <dbReference type="ChEBI" id="CHEBI:30013"/>
        <dbReference type="ChEBI" id="CHEBI:43474"/>
        <dbReference type="ChEBI" id="CHEBI:61977"/>
        <dbReference type="EC" id="3.1.3.16"/>
    </reaction>
</comment>
<dbReference type="Gene3D" id="3.60.21.10">
    <property type="match status" value="2"/>
</dbReference>
<dbReference type="SMART" id="SM00156">
    <property type="entry name" value="PP2Ac"/>
    <property type="match status" value="1"/>
</dbReference>
<dbReference type="PROSITE" id="PS00125">
    <property type="entry name" value="SER_THR_PHOSPHATASE"/>
    <property type="match status" value="1"/>
</dbReference>
<dbReference type="GO" id="GO:0046872">
    <property type="term" value="F:metal ion binding"/>
    <property type="evidence" value="ECO:0007669"/>
    <property type="project" value="UniProtKB-KW"/>
</dbReference>
<organism evidence="10 11">
    <name type="scientific">Steinernema hermaphroditum</name>
    <dbReference type="NCBI Taxonomy" id="289476"/>
    <lineage>
        <taxon>Eukaryota</taxon>
        <taxon>Metazoa</taxon>
        <taxon>Ecdysozoa</taxon>
        <taxon>Nematoda</taxon>
        <taxon>Chromadorea</taxon>
        <taxon>Rhabditida</taxon>
        <taxon>Tylenchina</taxon>
        <taxon>Panagrolaimomorpha</taxon>
        <taxon>Strongyloidoidea</taxon>
        <taxon>Steinernematidae</taxon>
        <taxon>Steinernema</taxon>
    </lineage>
</organism>
<dbReference type="InterPro" id="IPR029052">
    <property type="entry name" value="Metallo-depent_PP-like"/>
</dbReference>
<dbReference type="Pfam" id="PF16891">
    <property type="entry name" value="STPPase_N"/>
    <property type="match status" value="1"/>
</dbReference>
<comment type="catalytic activity">
    <reaction evidence="5">
        <text>O-phospho-L-seryl-[protein] + H2O = L-seryl-[protein] + phosphate</text>
        <dbReference type="Rhea" id="RHEA:20629"/>
        <dbReference type="Rhea" id="RHEA-COMP:9863"/>
        <dbReference type="Rhea" id="RHEA-COMP:11604"/>
        <dbReference type="ChEBI" id="CHEBI:15377"/>
        <dbReference type="ChEBI" id="CHEBI:29999"/>
        <dbReference type="ChEBI" id="CHEBI:43474"/>
        <dbReference type="ChEBI" id="CHEBI:83421"/>
        <dbReference type="EC" id="3.1.3.16"/>
    </reaction>
</comment>
<sequence>MSGRTAPRSDDRPMPAVHAHVPNEDTAKNRVESDEVGKRSVENHDLDVDQLIYRLLNAASPDTSLTKVVKEDEMIQLCQMAWKVFKKQNVMLELESPVKICGDIHGQYGDLLRIFDRCGFPPTSNYLFLGDYVDRGRHNLETICLLFAYKIKYRDNFFLLRGNHESSPRAFKQMPLTALVFGRILCMHGGLSKHLQSIDDLREIKRPTKLVDGTIQHDLVWSDPDSNNKGWKPNSLRNASYTFGSDVVHEYVGRLNIDLIVRAHQVVQDGYEFFAGRKLITIFSAPNYCGQFNNAAAVLNVKEDLSCSIHVLRPVVRGVKLLGSDGMRESELISDILRALTSGLCLIRLQTVWLAAATSELQRLIRL</sequence>
<name>A0AA39HKL9_9BILA</name>
<dbReference type="InterPro" id="IPR006186">
    <property type="entry name" value="Ser/Thr-sp_prot-phosphatase"/>
</dbReference>
<evidence type="ECO:0000256" key="8">
    <source>
        <dbReference type="SAM" id="MobiDB-lite"/>
    </source>
</evidence>
<evidence type="ECO:0000256" key="1">
    <source>
        <dbReference type="ARBA" id="ARBA00022723"/>
    </source>
</evidence>
<dbReference type="PRINTS" id="PR00114">
    <property type="entry name" value="STPHPHTASE"/>
</dbReference>
<proteinExistence type="inferred from homology"/>
<evidence type="ECO:0000256" key="7">
    <source>
        <dbReference type="RuleBase" id="RU004273"/>
    </source>
</evidence>
<dbReference type="InterPro" id="IPR031675">
    <property type="entry name" value="STPPase_N"/>
</dbReference>
<evidence type="ECO:0000313" key="10">
    <source>
        <dbReference type="EMBL" id="KAK0406916.1"/>
    </source>
</evidence>
<keyword evidence="1" id="KW-0479">Metal-binding</keyword>
<evidence type="ECO:0000259" key="9">
    <source>
        <dbReference type="PROSITE" id="PS00125"/>
    </source>
</evidence>
<dbReference type="GO" id="GO:0005737">
    <property type="term" value="C:cytoplasm"/>
    <property type="evidence" value="ECO:0007669"/>
    <property type="project" value="TreeGrafter"/>
</dbReference>
<evidence type="ECO:0000256" key="5">
    <source>
        <dbReference type="ARBA" id="ARBA00047761"/>
    </source>
</evidence>
<dbReference type="AlphaFoldDB" id="A0AA39HKL9"/>
<dbReference type="SUPFAM" id="SSF56300">
    <property type="entry name" value="Metallo-dependent phosphatases"/>
    <property type="match status" value="1"/>
</dbReference>
<dbReference type="EC" id="3.1.3.16" evidence="7"/>
<dbReference type="Pfam" id="PF00149">
    <property type="entry name" value="Metallophos"/>
    <property type="match status" value="1"/>
</dbReference>
<feature type="compositionally biased region" description="Basic and acidic residues" evidence="8">
    <location>
        <begin position="21"/>
        <end position="40"/>
    </location>
</feature>
<evidence type="ECO:0000256" key="3">
    <source>
        <dbReference type="ARBA" id="ARBA00022912"/>
    </source>
</evidence>
<evidence type="ECO:0000256" key="6">
    <source>
        <dbReference type="ARBA" id="ARBA00048336"/>
    </source>
</evidence>
<keyword evidence="4" id="KW-0464">Manganese</keyword>
<comment type="caution">
    <text evidence="10">The sequence shown here is derived from an EMBL/GenBank/DDBJ whole genome shotgun (WGS) entry which is preliminary data.</text>
</comment>
<evidence type="ECO:0000256" key="2">
    <source>
        <dbReference type="ARBA" id="ARBA00022801"/>
    </source>
</evidence>
<dbReference type="PANTHER" id="PTHR11668">
    <property type="entry name" value="SERINE/THREONINE PROTEIN PHOSPHATASE"/>
    <property type="match status" value="1"/>
</dbReference>
<keyword evidence="2 7" id="KW-0378">Hydrolase</keyword>
<reference evidence="10" key="1">
    <citation type="submission" date="2023-06" db="EMBL/GenBank/DDBJ databases">
        <title>Genomic analysis of the entomopathogenic nematode Steinernema hermaphroditum.</title>
        <authorList>
            <person name="Schwarz E.M."/>
            <person name="Heppert J.K."/>
            <person name="Baniya A."/>
            <person name="Schwartz H.T."/>
            <person name="Tan C.-H."/>
            <person name="Antoshechkin I."/>
            <person name="Sternberg P.W."/>
            <person name="Goodrich-Blair H."/>
            <person name="Dillman A.R."/>
        </authorList>
    </citation>
    <scope>NUCLEOTIDE SEQUENCE</scope>
    <source>
        <strain evidence="10">PS9179</strain>
        <tissue evidence="10">Whole animal</tissue>
    </source>
</reference>
<keyword evidence="11" id="KW-1185">Reference proteome</keyword>
<feature type="region of interest" description="Disordered" evidence="8">
    <location>
        <begin position="1"/>
        <end position="40"/>
    </location>
</feature>
<dbReference type="Proteomes" id="UP001175271">
    <property type="component" value="Unassembled WGS sequence"/>
</dbReference>
<dbReference type="InterPro" id="IPR050341">
    <property type="entry name" value="PP1_catalytic_subunit"/>
</dbReference>
<dbReference type="InterPro" id="IPR004843">
    <property type="entry name" value="Calcineurin-like_PHP"/>
</dbReference>
<dbReference type="GO" id="GO:0004722">
    <property type="term" value="F:protein serine/threonine phosphatase activity"/>
    <property type="evidence" value="ECO:0007669"/>
    <property type="project" value="UniProtKB-EC"/>
</dbReference>
<feature type="domain" description="Serine/threonine specific protein phosphatases" evidence="9">
    <location>
        <begin position="160"/>
        <end position="165"/>
    </location>
</feature>
<keyword evidence="3" id="KW-0904">Protein phosphatase</keyword>
<dbReference type="PANTHER" id="PTHR11668:SF211">
    <property type="entry name" value="SERINE_THREONINE-PROTEIN PHOSPHATASE C23G10.1"/>
    <property type="match status" value="1"/>
</dbReference>
<comment type="similarity">
    <text evidence="7">Belongs to the PPP phosphatase family.</text>
</comment>
<dbReference type="GO" id="GO:0005634">
    <property type="term" value="C:nucleus"/>
    <property type="evidence" value="ECO:0007669"/>
    <property type="project" value="TreeGrafter"/>
</dbReference>
<accession>A0AA39HKL9</accession>
<protein>
    <recommendedName>
        <fullName evidence="7">Serine/threonine-protein phosphatase</fullName>
        <ecNumber evidence="7">3.1.3.16</ecNumber>
    </recommendedName>
</protein>